<keyword evidence="5" id="KW-0812">Transmembrane</keyword>
<dbReference type="Pfam" id="PF02518">
    <property type="entry name" value="HATPase_c"/>
    <property type="match status" value="1"/>
</dbReference>
<evidence type="ECO:0000313" key="7">
    <source>
        <dbReference type="EMBL" id="TDO24317.1"/>
    </source>
</evidence>
<dbReference type="SUPFAM" id="SSF55874">
    <property type="entry name" value="ATPase domain of HSP90 chaperone/DNA topoisomerase II/histidine kinase"/>
    <property type="match status" value="1"/>
</dbReference>
<dbReference type="SMART" id="SM00388">
    <property type="entry name" value="HisKA"/>
    <property type="match status" value="1"/>
</dbReference>
<dbReference type="InterPro" id="IPR036097">
    <property type="entry name" value="HisK_dim/P_sf"/>
</dbReference>
<dbReference type="InterPro" id="IPR003594">
    <property type="entry name" value="HATPase_dom"/>
</dbReference>
<dbReference type="Gene3D" id="1.10.287.130">
    <property type="match status" value="1"/>
</dbReference>
<keyword evidence="4" id="KW-0175">Coiled coil</keyword>
<dbReference type="PANTHER" id="PTHR43065">
    <property type="entry name" value="SENSOR HISTIDINE KINASE"/>
    <property type="match status" value="1"/>
</dbReference>
<evidence type="ECO:0000256" key="2">
    <source>
        <dbReference type="ARBA" id="ARBA00012438"/>
    </source>
</evidence>
<keyword evidence="8" id="KW-1185">Reference proteome</keyword>
<keyword evidence="5" id="KW-1133">Transmembrane helix</keyword>
<dbReference type="Proteomes" id="UP000295499">
    <property type="component" value="Unassembled WGS sequence"/>
</dbReference>
<dbReference type="OrthoDB" id="9806995at2"/>
<accession>A0A4R6IQ48</accession>
<dbReference type="GO" id="GO:0000155">
    <property type="term" value="F:phosphorelay sensor kinase activity"/>
    <property type="evidence" value="ECO:0007669"/>
    <property type="project" value="InterPro"/>
</dbReference>
<dbReference type="EC" id="2.7.13.3" evidence="2"/>
<feature type="transmembrane region" description="Helical" evidence="5">
    <location>
        <begin position="111"/>
        <end position="128"/>
    </location>
</feature>
<feature type="transmembrane region" description="Helical" evidence="5">
    <location>
        <begin position="31"/>
        <end position="47"/>
    </location>
</feature>
<dbReference type="CDD" id="cd00082">
    <property type="entry name" value="HisKA"/>
    <property type="match status" value="1"/>
</dbReference>
<dbReference type="InterPro" id="IPR004358">
    <property type="entry name" value="Sig_transdc_His_kin-like_C"/>
</dbReference>
<evidence type="ECO:0000256" key="1">
    <source>
        <dbReference type="ARBA" id="ARBA00000085"/>
    </source>
</evidence>
<organism evidence="7 8">
    <name type="scientific">Pedobacter duraquae</name>
    <dbReference type="NCBI Taxonomy" id="425511"/>
    <lineage>
        <taxon>Bacteria</taxon>
        <taxon>Pseudomonadati</taxon>
        <taxon>Bacteroidota</taxon>
        <taxon>Sphingobacteriia</taxon>
        <taxon>Sphingobacteriales</taxon>
        <taxon>Sphingobacteriaceae</taxon>
        <taxon>Pedobacter</taxon>
    </lineage>
</organism>
<keyword evidence="5" id="KW-0472">Membrane</keyword>
<dbReference type="EMBL" id="SNWM01000001">
    <property type="protein sequence ID" value="TDO24317.1"/>
    <property type="molecule type" value="Genomic_DNA"/>
</dbReference>
<dbReference type="SMART" id="SM00387">
    <property type="entry name" value="HATPase_c"/>
    <property type="match status" value="1"/>
</dbReference>
<dbReference type="RefSeq" id="WP_133552203.1">
    <property type="nucleotide sequence ID" value="NZ_SNWM01000001.1"/>
</dbReference>
<evidence type="ECO:0000259" key="6">
    <source>
        <dbReference type="PROSITE" id="PS50109"/>
    </source>
</evidence>
<protein>
    <recommendedName>
        <fullName evidence="2">histidine kinase</fullName>
        <ecNumber evidence="2">2.7.13.3</ecNumber>
    </recommendedName>
</protein>
<feature type="transmembrane region" description="Helical" evidence="5">
    <location>
        <begin position="54"/>
        <end position="71"/>
    </location>
</feature>
<dbReference type="InterPro" id="IPR005467">
    <property type="entry name" value="His_kinase_dom"/>
</dbReference>
<dbReference type="AlphaFoldDB" id="A0A4R6IQ48"/>
<feature type="coiled-coil region" evidence="4">
    <location>
        <begin position="158"/>
        <end position="188"/>
    </location>
</feature>
<feature type="domain" description="Histidine kinase" evidence="6">
    <location>
        <begin position="197"/>
        <end position="434"/>
    </location>
</feature>
<gene>
    <name evidence="7" type="ORF">CLV32_0606</name>
</gene>
<dbReference type="InterPro" id="IPR003661">
    <property type="entry name" value="HisK_dim/P_dom"/>
</dbReference>
<evidence type="ECO:0000256" key="5">
    <source>
        <dbReference type="SAM" id="Phobius"/>
    </source>
</evidence>
<dbReference type="SUPFAM" id="SSF47384">
    <property type="entry name" value="Homodimeric domain of signal transducing histidine kinase"/>
    <property type="match status" value="1"/>
</dbReference>
<evidence type="ECO:0000256" key="3">
    <source>
        <dbReference type="ARBA" id="ARBA00022553"/>
    </source>
</evidence>
<evidence type="ECO:0000256" key="4">
    <source>
        <dbReference type="SAM" id="Coils"/>
    </source>
</evidence>
<proteinExistence type="predicted"/>
<keyword evidence="3" id="KW-0597">Phosphoprotein</keyword>
<reference evidence="7 8" key="1">
    <citation type="submission" date="2019-03" db="EMBL/GenBank/DDBJ databases">
        <title>Genomic Encyclopedia of Archaeal and Bacterial Type Strains, Phase II (KMG-II): from individual species to whole genera.</title>
        <authorList>
            <person name="Goeker M."/>
        </authorList>
    </citation>
    <scope>NUCLEOTIDE SEQUENCE [LARGE SCALE GENOMIC DNA]</scope>
    <source>
        <strain evidence="7 8">DSM 19034</strain>
    </source>
</reference>
<dbReference type="InterPro" id="IPR036890">
    <property type="entry name" value="HATPase_C_sf"/>
</dbReference>
<evidence type="ECO:0000313" key="8">
    <source>
        <dbReference type="Proteomes" id="UP000295499"/>
    </source>
</evidence>
<sequence>MQFFAFLATFLLLLRIRKGLRFSIFYPKWKTMLHLAILVCVVLFFVSESLFHDTLNVFLGSFVLLGLLQYIKKEPDFKPQTPFINAHYPLVGVGILMGLTKVVASDFYHQYSNYFQLVYFGCFIWIFARMATSKKQEEELRIIGQRKTELEMLVSERTMEITRQKDELQETVKELQATQAQLIQQEKLASLGELTAGIAHEIQNPLNFVNNFAEVSAELIDEMAEEIAKGDTEEVLAIAADIKQNLEKIRHHGQRADGIVKGMLQHSRASNDAKEPTDINNLASEYLRLAYHGLRAKDKSFNAELVTNFQEDMPKVDVFAQDIGRVMLNLFTNAFYAVQQKQKKGISDYKPTVTITTATKGKLLEIKVRDNGIGIPESIKDKIMQPFFTTKPTGEGTGLGLSLSFDIVVKTHGGKIDIQTQEGEFTEFTLSVPV</sequence>
<dbReference type="PROSITE" id="PS50109">
    <property type="entry name" value="HIS_KIN"/>
    <property type="match status" value="1"/>
</dbReference>
<dbReference type="PANTHER" id="PTHR43065:SF42">
    <property type="entry name" value="TWO-COMPONENT SENSOR PPRA"/>
    <property type="match status" value="1"/>
</dbReference>
<dbReference type="Gene3D" id="3.30.565.10">
    <property type="entry name" value="Histidine kinase-like ATPase, C-terminal domain"/>
    <property type="match status" value="1"/>
</dbReference>
<comment type="catalytic activity">
    <reaction evidence="1">
        <text>ATP + protein L-histidine = ADP + protein N-phospho-L-histidine.</text>
        <dbReference type="EC" id="2.7.13.3"/>
    </reaction>
</comment>
<comment type="caution">
    <text evidence="7">The sequence shown here is derived from an EMBL/GenBank/DDBJ whole genome shotgun (WGS) entry which is preliminary data.</text>
</comment>
<dbReference type="Pfam" id="PF00512">
    <property type="entry name" value="HisKA"/>
    <property type="match status" value="1"/>
</dbReference>
<feature type="transmembrane region" description="Helical" evidence="5">
    <location>
        <begin position="83"/>
        <end position="104"/>
    </location>
</feature>
<name>A0A4R6IQ48_9SPHI</name>
<dbReference type="PRINTS" id="PR00344">
    <property type="entry name" value="BCTRLSENSOR"/>
</dbReference>